<dbReference type="PANTHER" id="PTHR38459">
    <property type="entry name" value="PROPHAGE BACTOPRENOL-LINKED GLUCOSE TRANSLOCASE HOMOLOG"/>
    <property type="match status" value="1"/>
</dbReference>
<evidence type="ECO:0000256" key="2">
    <source>
        <dbReference type="ARBA" id="ARBA00009399"/>
    </source>
</evidence>
<evidence type="ECO:0000256" key="1">
    <source>
        <dbReference type="ARBA" id="ARBA00004141"/>
    </source>
</evidence>
<evidence type="ECO:0000256" key="6">
    <source>
        <dbReference type="SAM" id="Phobius"/>
    </source>
</evidence>
<feature type="transmembrane region" description="Helical" evidence="6">
    <location>
        <begin position="12"/>
        <end position="30"/>
    </location>
</feature>
<keyword evidence="3 6" id="KW-0812">Transmembrane</keyword>
<name>A0AAP9RC93_CLOBU</name>
<dbReference type="InterPro" id="IPR007267">
    <property type="entry name" value="GtrA_DPMS_TM"/>
</dbReference>
<dbReference type="PANTHER" id="PTHR38459:SF1">
    <property type="entry name" value="PROPHAGE BACTOPRENOL-LINKED GLUCOSE TRANSLOCASE HOMOLOG"/>
    <property type="match status" value="1"/>
</dbReference>
<evidence type="ECO:0000256" key="5">
    <source>
        <dbReference type="ARBA" id="ARBA00023136"/>
    </source>
</evidence>
<dbReference type="EMBL" id="CP040626">
    <property type="protein sequence ID" value="QMW89747.1"/>
    <property type="molecule type" value="Genomic_DNA"/>
</dbReference>
<dbReference type="GeneID" id="92942882"/>
<proteinExistence type="inferred from homology"/>
<sequence>MKQLLNQIIKFGIVGGVAFLVDYFALYVLVEYLHISYLIASGISFTVAVIFNYIASMKYVFERRNNISLKKEFIVFVILSIVGLIINQIIMWISVDKLNIFYMFSKIFATFIVMGWNFISRKIFLEKK</sequence>
<dbReference type="GO" id="GO:0005886">
    <property type="term" value="C:plasma membrane"/>
    <property type="evidence" value="ECO:0007669"/>
    <property type="project" value="TreeGrafter"/>
</dbReference>
<evidence type="ECO:0000313" key="9">
    <source>
        <dbReference type="Proteomes" id="UP000515243"/>
    </source>
</evidence>
<evidence type="ECO:0000313" key="8">
    <source>
        <dbReference type="EMBL" id="QMW89747.1"/>
    </source>
</evidence>
<feature type="transmembrane region" description="Helical" evidence="6">
    <location>
        <begin position="100"/>
        <end position="119"/>
    </location>
</feature>
<feature type="transmembrane region" description="Helical" evidence="6">
    <location>
        <begin position="73"/>
        <end position="94"/>
    </location>
</feature>
<feature type="transmembrane region" description="Helical" evidence="6">
    <location>
        <begin position="36"/>
        <end position="61"/>
    </location>
</feature>
<comment type="subcellular location">
    <subcellularLocation>
        <location evidence="1">Membrane</location>
        <topology evidence="1">Multi-pass membrane protein</topology>
    </subcellularLocation>
</comment>
<dbReference type="InterPro" id="IPR051401">
    <property type="entry name" value="GtrA_CellWall_Glycosyl"/>
</dbReference>
<evidence type="ECO:0000259" key="7">
    <source>
        <dbReference type="Pfam" id="PF04138"/>
    </source>
</evidence>
<reference evidence="8 9" key="1">
    <citation type="submission" date="2019-05" db="EMBL/GenBank/DDBJ databases">
        <authorList>
            <person name="Schori C."/>
            <person name="Ahrens C."/>
        </authorList>
    </citation>
    <scope>NUCLEOTIDE SEQUENCE [LARGE SCALE GENOMIC DNA]</scope>
    <source>
        <strain evidence="8 9">DSM 10702</strain>
    </source>
</reference>
<protein>
    <submittedName>
        <fullName evidence="8">GtrA family protein</fullName>
    </submittedName>
</protein>
<gene>
    <name evidence="8" type="ORF">FF104_01960</name>
</gene>
<organism evidence="8 9">
    <name type="scientific">Clostridium butyricum</name>
    <dbReference type="NCBI Taxonomy" id="1492"/>
    <lineage>
        <taxon>Bacteria</taxon>
        <taxon>Bacillati</taxon>
        <taxon>Bacillota</taxon>
        <taxon>Clostridia</taxon>
        <taxon>Eubacteriales</taxon>
        <taxon>Clostridiaceae</taxon>
        <taxon>Clostridium</taxon>
    </lineage>
</organism>
<accession>A0AAP9RC93</accession>
<dbReference type="GO" id="GO:0000271">
    <property type="term" value="P:polysaccharide biosynthetic process"/>
    <property type="evidence" value="ECO:0007669"/>
    <property type="project" value="InterPro"/>
</dbReference>
<dbReference type="Proteomes" id="UP000515243">
    <property type="component" value="Chromosome 1"/>
</dbReference>
<feature type="domain" description="GtrA/DPMS transmembrane" evidence="7">
    <location>
        <begin position="10"/>
        <end position="124"/>
    </location>
</feature>
<evidence type="ECO:0000256" key="4">
    <source>
        <dbReference type="ARBA" id="ARBA00022989"/>
    </source>
</evidence>
<comment type="similarity">
    <text evidence="2">Belongs to the GtrA family.</text>
</comment>
<keyword evidence="4 6" id="KW-1133">Transmembrane helix</keyword>
<evidence type="ECO:0000256" key="3">
    <source>
        <dbReference type="ARBA" id="ARBA00022692"/>
    </source>
</evidence>
<keyword evidence="5 6" id="KW-0472">Membrane</keyword>
<dbReference type="Pfam" id="PF04138">
    <property type="entry name" value="GtrA_DPMS_TM"/>
    <property type="match status" value="1"/>
</dbReference>
<dbReference type="AlphaFoldDB" id="A0AAP9RC93"/>
<dbReference type="RefSeq" id="WP_035762003.1">
    <property type="nucleotide sequence ID" value="NZ_AP019716.1"/>
</dbReference>